<keyword evidence="3" id="KW-1185">Reference proteome</keyword>
<dbReference type="InterPro" id="IPR001466">
    <property type="entry name" value="Beta-lactam-related"/>
</dbReference>
<name>A0A4U1CQL4_9SPHI</name>
<dbReference type="PANTHER" id="PTHR43283">
    <property type="entry name" value="BETA-LACTAMASE-RELATED"/>
    <property type="match status" value="1"/>
</dbReference>
<dbReference type="Proteomes" id="UP000309488">
    <property type="component" value="Unassembled WGS sequence"/>
</dbReference>
<dbReference type="PANTHER" id="PTHR43283:SF18">
    <property type="match status" value="1"/>
</dbReference>
<comment type="caution">
    <text evidence="2">The sequence shown here is derived from an EMBL/GenBank/DDBJ whole genome shotgun (WGS) entry which is preliminary data.</text>
</comment>
<feature type="domain" description="Beta-lactamase-related" evidence="1">
    <location>
        <begin position="31"/>
        <end position="367"/>
    </location>
</feature>
<dbReference type="Pfam" id="PF00144">
    <property type="entry name" value="Beta-lactamase"/>
    <property type="match status" value="1"/>
</dbReference>
<organism evidence="2 3">
    <name type="scientific">Pedobacter polaris</name>
    <dbReference type="NCBI Taxonomy" id="2571273"/>
    <lineage>
        <taxon>Bacteria</taxon>
        <taxon>Pseudomonadati</taxon>
        <taxon>Bacteroidota</taxon>
        <taxon>Sphingobacteriia</taxon>
        <taxon>Sphingobacteriales</taxon>
        <taxon>Sphingobacteriaceae</taxon>
        <taxon>Pedobacter</taxon>
    </lineage>
</organism>
<evidence type="ECO:0000259" key="1">
    <source>
        <dbReference type="Pfam" id="PF00144"/>
    </source>
</evidence>
<evidence type="ECO:0000313" key="2">
    <source>
        <dbReference type="EMBL" id="TKC10301.1"/>
    </source>
</evidence>
<gene>
    <name evidence="2" type="ORF">FA048_08905</name>
</gene>
<dbReference type="OrthoDB" id="846150at2"/>
<proteinExistence type="predicted"/>
<dbReference type="Gene3D" id="3.40.710.10">
    <property type="entry name" value="DD-peptidase/beta-lactamase superfamily"/>
    <property type="match status" value="1"/>
</dbReference>
<protein>
    <submittedName>
        <fullName evidence="2">Beta-lactamase family protein</fullName>
    </submittedName>
</protein>
<evidence type="ECO:0000313" key="3">
    <source>
        <dbReference type="Proteomes" id="UP000309488"/>
    </source>
</evidence>
<dbReference type="EMBL" id="SWBR01000002">
    <property type="protein sequence ID" value="TKC10301.1"/>
    <property type="molecule type" value="Genomic_DNA"/>
</dbReference>
<dbReference type="SUPFAM" id="SSF56601">
    <property type="entry name" value="beta-lactamase/transpeptidase-like"/>
    <property type="match status" value="1"/>
</dbReference>
<accession>A0A4U1CQL4</accession>
<dbReference type="AlphaFoldDB" id="A0A4U1CQL4"/>
<sequence>MKNIFTFTLALVVIFQSQRAISQTKSTTSNIDELIETRLKETGIVGLGAAIIVDKKLVWTKGYGYADRDLKTPFTPNTIMNVASTAKAFTGVSLMRLVEENKISLDEDINTYLPFKVINPNFPNEKITLRHLATHTSGLIDRYPFYDSTYVVPGKPRESLGEFLKNYFVPGGKYYSKDNFLKSKPGTYRSYGNFGAGLAGYIVELRTGKKLNEYTKKYIFNPLKMDNSGWFLSEVNVKNHTKLYNKEGKDIKQIDLYEGITYPDGGLRTTVNELSRFFIALLNEGVYGKTSILKKESVKNMLQFQHTPINKPENVNLDKLNSGIFWATKIGATTIGHNGSDPGVRVFMLSDLNKEVAVIFFANTSLTDSEEGVYFDIYEDLYKYGLTLKKAQTN</sequence>
<dbReference type="InterPro" id="IPR012338">
    <property type="entry name" value="Beta-lactam/transpept-like"/>
</dbReference>
<reference evidence="2 3" key="1">
    <citation type="submission" date="2019-04" db="EMBL/GenBank/DDBJ databases">
        <title>Pedobacter sp. RP-3-22 sp. nov., isolated from Arctic soil.</title>
        <authorList>
            <person name="Dahal R.H."/>
            <person name="Kim D.-U."/>
        </authorList>
    </citation>
    <scope>NUCLEOTIDE SEQUENCE [LARGE SCALE GENOMIC DNA]</scope>
    <source>
        <strain evidence="2 3">RP-3-22</strain>
    </source>
</reference>
<dbReference type="RefSeq" id="WP_136839998.1">
    <property type="nucleotide sequence ID" value="NZ_SWBR01000002.1"/>
</dbReference>
<dbReference type="InterPro" id="IPR050789">
    <property type="entry name" value="Diverse_Enzym_Activities"/>
</dbReference>